<dbReference type="Gene3D" id="3.40.50.300">
    <property type="entry name" value="P-loop containing nucleotide triphosphate hydrolases"/>
    <property type="match status" value="1"/>
</dbReference>
<dbReference type="EMBL" id="JAMDMJ010000018">
    <property type="protein sequence ID" value="MCY9597124.1"/>
    <property type="molecule type" value="Genomic_DNA"/>
</dbReference>
<comment type="caution">
    <text evidence="4">The sequence shown here is derived from an EMBL/GenBank/DDBJ whole genome shotgun (WGS) entry which is preliminary data.</text>
</comment>
<dbReference type="InterPro" id="IPR003439">
    <property type="entry name" value="ABC_transporter-like_ATP-bd"/>
</dbReference>
<dbReference type="InterPro" id="IPR051309">
    <property type="entry name" value="ABCF_ATPase"/>
</dbReference>
<dbReference type="InterPro" id="IPR003593">
    <property type="entry name" value="AAA+_ATPase"/>
</dbReference>
<dbReference type="SUPFAM" id="SSF52540">
    <property type="entry name" value="P-loop containing nucleoside triphosphate hydrolases"/>
    <property type="match status" value="1"/>
</dbReference>
<keyword evidence="2 4" id="KW-0067">ATP-binding</keyword>
<evidence type="ECO:0000256" key="1">
    <source>
        <dbReference type="ARBA" id="ARBA00022741"/>
    </source>
</evidence>
<evidence type="ECO:0000256" key="2">
    <source>
        <dbReference type="ARBA" id="ARBA00022840"/>
    </source>
</evidence>
<dbReference type="PANTHER" id="PTHR42855:SF2">
    <property type="entry name" value="DRUG RESISTANCE ABC TRANSPORTER,ATP-BINDING PROTEIN"/>
    <property type="match status" value="1"/>
</dbReference>
<dbReference type="InterPro" id="IPR017871">
    <property type="entry name" value="ABC_transporter-like_CS"/>
</dbReference>
<keyword evidence="5" id="KW-1185">Reference proteome</keyword>
<protein>
    <submittedName>
        <fullName evidence="4">ATP-binding cassette domain-containing protein</fullName>
    </submittedName>
</protein>
<organism evidence="4 5">
    <name type="scientific">Paenibacillus chitinolyticus</name>
    <dbReference type="NCBI Taxonomy" id="79263"/>
    <lineage>
        <taxon>Bacteria</taxon>
        <taxon>Bacillati</taxon>
        <taxon>Bacillota</taxon>
        <taxon>Bacilli</taxon>
        <taxon>Bacillales</taxon>
        <taxon>Paenibacillaceae</taxon>
        <taxon>Paenibacillus</taxon>
    </lineage>
</organism>
<dbReference type="SMART" id="SM00382">
    <property type="entry name" value="AAA"/>
    <property type="match status" value="1"/>
</dbReference>
<dbReference type="GO" id="GO:0005524">
    <property type="term" value="F:ATP binding"/>
    <property type="evidence" value="ECO:0007669"/>
    <property type="project" value="UniProtKB-KW"/>
</dbReference>
<dbReference type="PANTHER" id="PTHR42855">
    <property type="entry name" value="ABC TRANSPORTER ATP-BINDING SUBUNIT"/>
    <property type="match status" value="1"/>
</dbReference>
<dbReference type="Pfam" id="PF00005">
    <property type="entry name" value="ABC_tran"/>
    <property type="match status" value="1"/>
</dbReference>
<name>A0ABT4FJC4_9BACL</name>
<gene>
    <name evidence="4" type="ORF">M5X16_15295</name>
</gene>
<sequence>MSVIRLENVTKKYEGSMIFRDIYFRVMQGERIGLIGRNGAGKSTVFKLIMGKEEPTSGRVEINPQLKIGYFSQFSELSGSLSVQQELEMCFEQVALIERELLEVGDKLGLVTDNNEMERLLARQAELFEQMDHLDGWNVSVEINTVLTKLGFNDRSRNQPIDELSGGWRNRAALAKLLIELPDVVLLDEPTNYLDMEGIAWLEQWLYRFKGAMILVSHDRQFIDKVVTRTIEIENYHFQEYEGNYTDYDCVTTNEIIKQLFIN</sequence>
<evidence type="ECO:0000313" key="4">
    <source>
        <dbReference type="EMBL" id="MCY9597124.1"/>
    </source>
</evidence>
<dbReference type="PROSITE" id="PS50893">
    <property type="entry name" value="ABC_TRANSPORTER_2"/>
    <property type="match status" value="1"/>
</dbReference>
<dbReference type="PROSITE" id="PS00211">
    <property type="entry name" value="ABC_TRANSPORTER_1"/>
    <property type="match status" value="1"/>
</dbReference>
<dbReference type="CDD" id="cd03221">
    <property type="entry name" value="ABCF_EF-3"/>
    <property type="match status" value="1"/>
</dbReference>
<evidence type="ECO:0000313" key="5">
    <source>
        <dbReference type="Proteomes" id="UP001527202"/>
    </source>
</evidence>
<feature type="domain" description="ABC transporter" evidence="3">
    <location>
        <begin position="4"/>
        <end position="260"/>
    </location>
</feature>
<dbReference type="Proteomes" id="UP001527202">
    <property type="component" value="Unassembled WGS sequence"/>
</dbReference>
<accession>A0ABT4FJC4</accession>
<reference evidence="4 5" key="1">
    <citation type="submission" date="2022-05" db="EMBL/GenBank/DDBJ databases">
        <title>Genome Sequencing of Bee-Associated Microbes.</title>
        <authorList>
            <person name="Dunlap C."/>
        </authorList>
    </citation>
    <scope>NUCLEOTIDE SEQUENCE [LARGE SCALE GENOMIC DNA]</scope>
    <source>
        <strain evidence="4 5">NRRL B-23120</strain>
    </source>
</reference>
<evidence type="ECO:0000259" key="3">
    <source>
        <dbReference type="PROSITE" id="PS50893"/>
    </source>
</evidence>
<proteinExistence type="predicted"/>
<keyword evidence="1" id="KW-0547">Nucleotide-binding</keyword>
<dbReference type="InterPro" id="IPR027417">
    <property type="entry name" value="P-loop_NTPase"/>
</dbReference>